<dbReference type="Gramene" id="MELO3C020169.2.1">
    <property type="protein sequence ID" value="MELO3C020169.2.1"/>
    <property type="gene ID" value="MELO3C020169.2"/>
</dbReference>
<dbReference type="Proteomes" id="UP001652600">
    <property type="component" value="Chromosome 10"/>
</dbReference>
<dbReference type="GO" id="GO:0009507">
    <property type="term" value="C:chloroplast"/>
    <property type="evidence" value="ECO:0007669"/>
    <property type="project" value="TreeGrafter"/>
</dbReference>
<evidence type="ECO:0000256" key="1">
    <source>
        <dbReference type="SAM" id="MobiDB-lite"/>
    </source>
</evidence>
<dbReference type="KEGG" id="cmo:103496760"/>
<organism evidence="2 3">
    <name type="scientific">Cucumis melo</name>
    <name type="common">Muskmelon</name>
    <dbReference type="NCBI Taxonomy" id="3656"/>
    <lineage>
        <taxon>Eukaryota</taxon>
        <taxon>Viridiplantae</taxon>
        <taxon>Streptophyta</taxon>
        <taxon>Embryophyta</taxon>
        <taxon>Tracheophyta</taxon>
        <taxon>Spermatophyta</taxon>
        <taxon>Magnoliopsida</taxon>
        <taxon>eudicotyledons</taxon>
        <taxon>Gunneridae</taxon>
        <taxon>Pentapetalae</taxon>
        <taxon>rosids</taxon>
        <taxon>fabids</taxon>
        <taxon>Cucurbitales</taxon>
        <taxon>Cucurbitaceae</taxon>
        <taxon>Benincaseae</taxon>
        <taxon>Cucumis</taxon>
    </lineage>
</organism>
<proteinExistence type="predicted"/>
<name>A0A1S3C540_CUCME</name>
<dbReference type="PANTHER" id="PTHR37758">
    <property type="entry name" value="OS03G0334300 PROTEIN"/>
    <property type="match status" value="1"/>
</dbReference>
<evidence type="ECO:0000313" key="2">
    <source>
        <dbReference type="Proteomes" id="UP001652600"/>
    </source>
</evidence>
<dbReference type="GeneID" id="103496760"/>
<accession>A0A1S3C540</accession>
<dbReference type="PANTHER" id="PTHR37758:SF1">
    <property type="entry name" value="OS03G0334300 PROTEIN"/>
    <property type="match status" value="1"/>
</dbReference>
<sequence>MMNKRARELVPLHGLPRSTSKRWLMAVLVFLLKNSYNNTNSKLPLPKSLPTFLKEKGEKTKRTNTSPPNKHNMQLSTSLIIPPPLLRPSTAFFPKLRSTPSLSSPWLGHRAAEAVAEPRCVSQGGWGTSVAEVDIEEWLKLGRLEEKCGSGGKGIVELLECMEKEAIMGEDEGREPTDYNRRAKIFSSSSEVFQALKQHSDAVAPPPPPPPPHHS</sequence>
<keyword evidence="2" id="KW-1185">Reference proteome</keyword>
<feature type="region of interest" description="Disordered" evidence="1">
    <location>
        <begin position="195"/>
        <end position="215"/>
    </location>
</feature>
<feature type="compositionally biased region" description="Polar residues" evidence="1">
    <location>
        <begin position="63"/>
        <end position="74"/>
    </location>
</feature>
<dbReference type="RefSeq" id="XP_008456969.2">
    <property type="nucleotide sequence ID" value="XM_008458747.3"/>
</dbReference>
<feature type="compositionally biased region" description="Pro residues" evidence="1">
    <location>
        <begin position="204"/>
        <end position="215"/>
    </location>
</feature>
<protein>
    <submittedName>
        <fullName evidence="3">Uncharacterized protein LOC103496760</fullName>
    </submittedName>
</protein>
<feature type="region of interest" description="Disordered" evidence="1">
    <location>
        <begin position="47"/>
        <end position="75"/>
    </location>
</feature>
<dbReference type="AlphaFoldDB" id="A0A1S3C540"/>
<dbReference type="InParanoid" id="A0A1S3C540"/>
<reference evidence="3" key="1">
    <citation type="submission" date="2025-08" db="UniProtKB">
        <authorList>
            <consortium name="RefSeq"/>
        </authorList>
    </citation>
    <scope>IDENTIFICATION</scope>
    <source>
        <tissue evidence="3">Stem</tissue>
    </source>
</reference>
<evidence type="ECO:0000313" key="3">
    <source>
        <dbReference type="RefSeq" id="XP_008456969.2"/>
    </source>
</evidence>
<dbReference type="eggNOG" id="ENOG502S6XS">
    <property type="taxonomic scope" value="Eukaryota"/>
</dbReference>
<gene>
    <name evidence="3" type="primary">LOC103496760</name>
</gene>